<feature type="compositionally biased region" description="Polar residues" evidence="2">
    <location>
        <begin position="1"/>
        <end position="15"/>
    </location>
</feature>
<accession>A0A4Z2CTD8</accession>
<feature type="compositionally biased region" description="Polar residues" evidence="2">
    <location>
        <begin position="1140"/>
        <end position="1154"/>
    </location>
</feature>
<evidence type="ECO:0000259" key="3">
    <source>
        <dbReference type="Pfam" id="PF12516"/>
    </source>
</evidence>
<dbReference type="Proteomes" id="UP000311919">
    <property type="component" value="Unassembled WGS sequence"/>
</dbReference>
<organism evidence="4 5">
    <name type="scientific">Schistosoma japonicum</name>
    <name type="common">Blood fluke</name>
    <dbReference type="NCBI Taxonomy" id="6182"/>
    <lineage>
        <taxon>Eukaryota</taxon>
        <taxon>Metazoa</taxon>
        <taxon>Spiralia</taxon>
        <taxon>Lophotrochozoa</taxon>
        <taxon>Platyhelminthes</taxon>
        <taxon>Trematoda</taxon>
        <taxon>Digenea</taxon>
        <taxon>Strigeidida</taxon>
        <taxon>Schistosomatoidea</taxon>
        <taxon>Schistosomatidae</taxon>
        <taxon>Schistosoma</taxon>
    </lineage>
</organism>
<dbReference type="STRING" id="6182.A0A4Z2CTD8"/>
<evidence type="ECO:0000256" key="1">
    <source>
        <dbReference type="ARBA" id="ARBA00008309"/>
    </source>
</evidence>
<evidence type="ECO:0000256" key="2">
    <source>
        <dbReference type="SAM" id="MobiDB-lite"/>
    </source>
</evidence>
<dbReference type="Pfam" id="PF12516">
    <property type="entry name" value="DUF3719"/>
    <property type="match status" value="1"/>
</dbReference>
<evidence type="ECO:0000313" key="4">
    <source>
        <dbReference type="EMBL" id="TNN07354.1"/>
    </source>
</evidence>
<gene>
    <name evidence="4" type="ORF">EWB00_007777</name>
</gene>
<dbReference type="InterPro" id="IPR022194">
    <property type="entry name" value="DUF3719"/>
</dbReference>
<reference evidence="4 5" key="1">
    <citation type="submission" date="2019-03" db="EMBL/GenBank/DDBJ databases">
        <title>An improved genome assembly of the fluke Schistosoma japonicum.</title>
        <authorList>
            <person name="Hu W."/>
            <person name="Luo F."/>
            <person name="Yin M."/>
            <person name="Mo X."/>
            <person name="Sun C."/>
            <person name="Wu Q."/>
            <person name="Zhu B."/>
            <person name="Xiang M."/>
            <person name="Wang J."/>
            <person name="Wang Y."/>
            <person name="Zhang T."/>
            <person name="Xu B."/>
            <person name="Zheng H."/>
            <person name="Feng Z."/>
        </authorList>
    </citation>
    <scope>NUCLEOTIDE SEQUENCE [LARGE SCALE GENOMIC DNA]</scope>
    <source>
        <strain evidence="4">HuSjv2</strain>
        <tissue evidence="4">Worms</tissue>
    </source>
</reference>
<evidence type="ECO:0000313" key="5">
    <source>
        <dbReference type="Proteomes" id="UP000311919"/>
    </source>
</evidence>
<feature type="region of interest" description="Disordered" evidence="2">
    <location>
        <begin position="1140"/>
        <end position="1163"/>
    </location>
</feature>
<dbReference type="OrthoDB" id="2134133at2759"/>
<feature type="region of interest" description="Disordered" evidence="2">
    <location>
        <begin position="1"/>
        <end position="26"/>
    </location>
</feature>
<name>A0A4Z2CTD8_SCHJA</name>
<sequence length="1241" mass="138473">MSTSNKRQSHVSSIRSNDKNVPRTPMLSNRTLACNWRNSDSTNKDIKKLGKELLLVKTCSTKYQQTNQKQLTSITPSVSTSKFSLKSASEKETHFLSLDGMTKLHTDTKPFTVSTTTAVNNTHKVKRATIKKNEKEFYNNFDKKYSTHSNNPLKFKNSYINRPDFESTPSIVTVKSELKRKKTSTNLSDLSRSNVYSSTSGNQISAWLTQCNNISTNLGEKNDAKSQKSIDFSSGKYINSFLSSHSDIKQSNHSIHHLADKIDLNEYESDRKATNVLNEFNTTRLKCLAEKFVNSNSVICSESTRLNDLNHHRRLKGFSNEHVADNEFNTNLHSSVPKYYDVNVTNVTDWASVSSSEWGDDMCEFDRQQSFRVHEMFEEIDRVLFDNQNLNVNDSVLTYIATTNNDDESNNDEDQSYINNLCSFGFDNVSLSLNSFEDKNSSFQNAHHLNSSVANCTNSNSCGIQDHLFYECKDWLSRFPHLRVVGKQIKPSSERESTLYHNDNSQIISEFSNCFNVSCTTTDSSLNVEKSISTNSRLNHQSSTPTNSIDEEIFAIDGKYENFIENDKTVNSKYNAASNMEHGKQLSSCENTYLHNKLIVNDTEANISKSYQGSQHYSSHTHQGYNCFRHKDREKSNLSTEHPGTEMCSETIFSLPKEISQLCFPSTTSINKEVLENVKRPNDLEGGITTVLSNSFETIIKTIFQHLWTDLIEWLKISLSANVYSALNKNGSYQEAPRCYSSPFYRQEDTILSRCNSPGGDAQNSFSLTSSRFPKQTKHSNNNISNCLGSQQTVHTNESSIELADLLQISTKTLQTREKSLVQENSENSTRIQYMGSNSISKDSTNSHQITTVGSANLTSVTMTMITTASRISPQPMGTISVNRPISILHNKYITNVPRKLIPTPNGSVAEIMHHGGSSEVGVIGIAANLHHYGKLAPLERLRTHLAPQYSSILEEHSFITTTSPPLHLTNSETFFQQTYTASLAKSPNLSISHLLSSVTVSQSPTPYLEVTTTTSHSVSTPISITGQMSSVNTSVANEAISSRNVILPPLSNPTSNSSIINATILFSPPNHVNTELSLPNSKIISFVINKTGFGVNQNSGQVCHQTPHLHKGISGSLVGQHNNTNFNCANTSIYTQKVTSKSSIQRNQNSPKQATFPLPPIDISKDRLGRQQKLWRPYSSRPSVVTKSITNSSNVLTRACSTLLIQNPEIYSDIYSMKISPAIFIGSATGSLRSNDRITH</sequence>
<proteinExistence type="inferred from homology"/>
<dbReference type="EMBL" id="SKCS01000432">
    <property type="protein sequence ID" value="TNN07354.1"/>
    <property type="molecule type" value="Genomic_DNA"/>
</dbReference>
<dbReference type="AlphaFoldDB" id="A0A4Z2CTD8"/>
<comment type="similarity">
    <text evidence="1">Belongs to the FAM149 family.</text>
</comment>
<feature type="domain" description="DUF3719" evidence="3">
    <location>
        <begin position="467"/>
        <end position="503"/>
    </location>
</feature>
<dbReference type="InterPro" id="IPR039630">
    <property type="entry name" value="FAM149"/>
</dbReference>
<keyword evidence="5" id="KW-1185">Reference proteome</keyword>
<dbReference type="PANTHER" id="PTHR31997:SF1">
    <property type="entry name" value="AGAP003710-PA"/>
    <property type="match status" value="1"/>
</dbReference>
<dbReference type="PANTHER" id="PTHR31997">
    <property type="entry name" value="AGAP003710-PA"/>
    <property type="match status" value="1"/>
</dbReference>
<protein>
    <recommendedName>
        <fullName evidence="3">DUF3719 domain-containing protein</fullName>
    </recommendedName>
</protein>
<comment type="caution">
    <text evidence="4">The sequence shown here is derived from an EMBL/GenBank/DDBJ whole genome shotgun (WGS) entry which is preliminary data.</text>
</comment>